<dbReference type="PANTHER" id="PTHR19229:SF36">
    <property type="entry name" value="ATP-BINDING CASSETTE SUB-FAMILY A MEMBER 2"/>
    <property type="match status" value="1"/>
</dbReference>
<dbReference type="Gene3D" id="3.40.50.300">
    <property type="entry name" value="P-loop containing nucleotide triphosphate hydrolases"/>
    <property type="match status" value="1"/>
</dbReference>
<keyword evidence="3" id="KW-0812">Transmembrane</keyword>
<proteinExistence type="predicted"/>
<dbReference type="Proteomes" id="UP000030653">
    <property type="component" value="Unassembled WGS sequence"/>
</dbReference>
<dbReference type="SUPFAM" id="SSF52540">
    <property type="entry name" value="P-loop containing nucleoside triphosphate hydrolases"/>
    <property type="match status" value="1"/>
</dbReference>
<accession>M5FXA4</accession>
<evidence type="ECO:0000313" key="4">
    <source>
        <dbReference type="EMBL" id="EJU01079.1"/>
    </source>
</evidence>
<protein>
    <recommendedName>
        <fullName evidence="6">ABC transporter domain-containing protein</fullName>
    </recommendedName>
</protein>
<keyword evidence="2" id="KW-0677">Repeat</keyword>
<dbReference type="RefSeq" id="XP_040627976.1">
    <property type="nucleotide sequence ID" value="XM_040771200.1"/>
</dbReference>
<dbReference type="EMBL" id="JH795865">
    <property type="protein sequence ID" value="EJU01079.1"/>
    <property type="molecule type" value="Genomic_DNA"/>
</dbReference>
<evidence type="ECO:0000256" key="1">
    <source>
        <dbReference type="ARBA" id="ARBA00022448"/>
    </source>
</evidence>
<feature type="transmembrane region" description="Helical" evidence="3">
    <location>
        <begin position="143"/>
        <end position="166"/>
    </location>
</feature>
<dbReference type="GO" id="GO:0140359">
    <property type="term" value="F:ABC-type transporter activity"/>
    <property type="evidence" value="ECO:0007669"/>
    <property type="project" value="InterPro"/>
</dbReference>
<feature type="transmembrane region" description="Helical" evidence="3">
    <location>
        <begin position="207"/>
        <end position="228"/>
    </location>
</feature>
<dbReference type="InterPro" id="IPR026082">
    <property type="entry name" value="ABCA"/>
</dbReference>
<feature type="transmembrane region" description="Helical" evidence="3">
    <location>
        <begin position="172"/>
        <end position="195"/>
    </location>
</feature>
<evidence type="ECO:0008006" key="6">
    <source>
        <dbReference type="Google" id="ProtNLM"/>
    </source>
</evidence>
<keyword evidence="5" id="KW-1185">Reference proteome</keyword>
<dbReference type="OMA" id="ITRYDVH"/>
<dbReference type="HOGENOM" id="CLU_717663_0_0_1"/>
<evidence type="ECO:0000256" key="2">
    <source>
        <dbReference type="ARBA" id="ARBA00022737"/>
    </source>
</evidence>
<gene>
    <name evidence="4" type="ORF">DACRYDRAFT_16428</name>
</gene>
<sequence length="385" mass="41633">MILAAPGKLLATGSPVHLKLTLGDGYIINLHRASEAEDEKGHVIRLNSKEPGAVARVLRIIEDRKIELGITRYDVHASSLEDVFLGLMIRTSVQAMVYSNGLTPLGLWLGLLFEIPSIVIISSIISLVFAYGQESPQFYHTGILWVILTLYGMTAALFSFCVTLFITSGLAAFAIVAGYQVIIFLLYTAAYLLTLTFQLSANNSQTLTAVHFAMALLSPIVSVVRAAFVSVNLFNLLCDGTGNYTTSPPGDVLKFGGPIVYLIVYGILCFALLIGIDSGFFTTPKLLNLLRRRIRFGTATPPERETGADVLVEAKRVRASNDALRVIGLSKHFASMTIPAVDDVSFGVNAERMALLGPNGAGKTTTFNMIVRGSIFRGTGIILRL</sequence>
<dbReference type="AlphaFoldDB" id="M5FXA4"/>
<reference evidence="4 5" key="1">
    <citation type="journal article" date="2012" name="Science">
        <title>The Paleozoic origin of enzymatic lignin decomposition reconstructed from 31 fungal genomes.</title>
        <authorList>
            <person name="Floudas D."/>
            <person name="Binder M."/>
            <person name="Riley R."/>
            <person name="Barry K."/>
            <person name="Blanchette R.A."/>
            <person name="Henrissat B."/>
            <person name="Martinez A.T."/>
            <person name="Otillar R."/>
            <person name="Spatafora J.W."/>
            <person name="Yadav J.S."/>
            <person name="Aerts A."/>
            <person name="Benoit I."/>
            <person name="Boyd A."/>
            <person name="Carlson A."/>
            <person name="Copeland A."/>
            <person name="Coutinho P.M."/>
            <person name="de Vries R.P."/>
            <person name="Ferreira P."/>
            <person name="Findley K."/>
            <person name="Foster B."/>
            <person name="Gaskell J."/>
            <person name="Glotzer D."/>
            <person name="Gorecki P."/>
            <person name="Heitman J."/>
            <person name="Hesse C."/>
            <person name="Hori C."/>
            <person name="Igarashi K."/>
            <person name="Jurgens J.A."/>
            <person name="Kallen N."/>
            <person name="Kersten P."/>
            <person name="Kohler A."/>
            <person name="Kuees U."/>
            <person name="Kumar T.K.A."/>
            <person name="Kuo A."/>
            <person name="LaButti K."/>
            <person name="Larrondo L.F."/>
            <person name="Lindquist E."/>
            <person name="Ling A."/>
            <person name="Lombard V."/>
            <person name="Lucas S."/>
            <person name="Lundell T."/>
            <person name="Martin R."/>
            <person name="McLaughlin D.J."/>
            <person name="Morgenstern I."/>
            <person name="Morin E."/>
            <person name="Murat C."/>
            <person name="Nagy L.G."/>
            <person name="Nolan M."/>
            <person name="Ohm R.A."/>
            <person name="Patyshakuliyeva A."/>
            <person name="Rokas A."/>
            <person name="Ruiz-Duenas F.J."/>
            <person name="Sabat G."/>
            <person name="Salamov A."/>
            <person name="Samejima M."/>
            <person name="Schmutz J."/>
            <person name="Slot J.C."/>
            <person name="St John F."/>
            <person name="Stenlid J."/>
            <person name="Sun H."/>
            <person name="Sun S."/>
            <person name="Syed K."/>
            <person name="Tsang A."/>
            <person name="Wiebenga A."/>
            <person name="Young D."/>
            <person name="Pisabarro A."/>
            <person name="Eastwood D.C."/>
            <person name="Martin F."/>
            <person name="Cullen D."/>
            <person name="Grigoriev I.V."/>
            <person name="Hibbett D.S."/>
        </authorList>
    </citation>
    <scope>NUCLEOTIDE SEQUENCE [LARGE SCALE GENOMIC DNA]</scope>
    <source>
        <strain evidence="4 5">DJM-731 SS1</strain>
    </source>
</reference>
<dbReference type="OrthoDB" id="8061355at2759"/>
<evidence type="ECO:0000313" key="5">
    <source>
        <dbReference type="Proteomes" id="UP000030653"/>
    </source>
</evidence>
<keyword evidence="3" id="KW-1133">Transmembrane helix</keyword>
<evidence type="ECO:0000256" key="3">
    <source>
        <dbReference type="SAM" id="Phobius"/>
    </source>
</evidence>
<dbReference type="InterPro" id="IPR027417">
    <property type="entry name" value="P-loop_NTPase"/>
</dbReference>
<feature type="transmembrane region" description="Helical" evidence="3">
    <location>
        <begin position="259"/>
        <end position="283"/>
    </location>
</feature>
<dbReference type="GO" id="GO:0016020">
    <property type="term" value="C:membrane"/>
    <property type="evidence" value="ECO:0007669"/>
    <property type="project" value="InterPro"/>
</dbReference>
<organism evidence="4 5">
    <name type="scientific">Dacryopinax primogenitus (strain DJM 731)</name>
    <name type="common">Brown rot fungus</name>
    <dbReference type="NCBI Taxonomy" id="1858805"/>
    <lineage>
        <taxon>Eukaryota</taxon>
        <taxon>Fungi</taxon>
        <taxon>Dikarya</taxon>
        <taxon>Basidiomycota</taxon>
        <taxon>Agaricomycotina</taxon>
        <taxon>Dacrymycetes</taxon>
        <taxon>Dacrymycetales</taxon>
        <taxon>Dacrymycetaceae</taxon>
        <taxon>Dacryopinax</taxon>
    </lineage>
</organism>
<dbReference type="STRING" id="1858805.M5FXA4"/>
<name>M5FXA4_DACPD</name>
<keyword evidence="1" id="KW-0813">Transport</keyword>
<dbReference type="PANTHER" id="PTHR19229">
    <property type="entry name" value="ATP-BINDING CASSETTE TRANSPORTER SUBFAMILY A ABCA"/>
    <property type="match status" value="1"/>
</dbReference>
<keyword evidence="3" id="KW-0472">Membrane</keyword>
<feature type="transmembrane region" description="Helical" evidence="3">
    <location>
        <begin position="105"/>
        <end position="131"/>
    </location>
</feature>
<dbReference type="GO" id="GO:0005319">
    <property type="term" value="F:lipid transporter activity"/>
    <property type="evidence" value="ECO:0007669"/>
    <property type="project" value="TreeGrafter"/>
</dbReference>
<dbReference type="GeneID" id="63686262"/>